<keyword evidence="4" id="KW-0963">Cytoplasm</keyword>
<dbReference type="FunFam" id="3.40.850.10:FF:000080">
    <property type="entry name" value="Kinesin-like protein"/>
    <property type="match status" value="1"/>
</dbReference>
<evidence type="ECO:0000259" key="9">
    <source>
        <dbReference type="PROSITE" id="PS50067"/>
    </source>
</evidence>
<evidence type="ECO:0000256" key="3">
    <source>
        <dbReference type="ARBA" id="ARBA00022840"/>
    </source>
</evidence>
<dbReference type="PRINTS" id="PR00380">
    <property type="entry name" value="KINESINHEAVY"/>
</dbReference>
<dbReference type="Gene3D" id="3.40.850.10">
    <property type="entry name" value="Kinesin motor domain"/>
    <property type="match status" value="1"/>
</dbReference>
<feature type="region of interest" description="Disordered" evidence="8">
    <location>
        <begin position="1"/>
        <end position="67"/>
    </location>
</feature>
<keyword evidence="7" id="KW-0175">Coiled coil</keyword>
<dbReference type="GO" id="GO:0005874">
    <property type="term" value="C:microtubule"/>
    <property type="evidence" value="ECO:0007669"/>
    <property type="project" value="UniProtKB-KW"/>
</dbReference>
<dbReference type="CDD" id="cd00106">
    <property type="entry name" value="KISc"/>
    <property type="match status" value="1"/>
</dbReference>
<dbReference type="InterPro" id="IPR001752">
    <property type="entry name" value="Kinesin_motor_dom"/>
</dbReference>
<dbReference type="KEGG" id="dpa:109540034"/>
<evidence type="ECO:0000256" key="5">
    <source>
        <dbReference type="PROSITE-ProRule" id="PRU00283"/>
    </source>
</evidence>
<dbReference type="SUPFAM" id="SSF52540">
    <property type="entry name" value="P-loop containing nucleoside triphosphate hydrolases"/>
    <property type="match status" value="1"/>
</dbReference>
<dbReference type="PROSITE" id="PS50067">
    <property type="entry name" value="KINESIN_MOTOR_2"/>
    <property type="match status" value="1"/>
</dbReference>
<organism evidence="10 11">
    <name type="scientific">Dendroctonus ponderosae</name>
    <name type="common">Mountain pine beetle</name>
    <dbReference type="NCBI Taxonomy" id="77166"/>
    <lineage>
        <taxon>Eukaryota</taxon>
        <taxon>Metazoa</taxon>
        <taxon>Ecdysozoa</taxon>
        <taxon>Arthropoda</taxon>
        <taxon>Hexapoda</taxon>
        <taxon>Insecta</taxon>
        <taxon>Pterygota</taxon>
        <taxon>Neoptera</taxon>
        <taxon>Endopterygota</taxon>
        <taxon>Coleoptera</taxon>
        <taxon>Polyphaga</taxon>
        <taxon>Cucujiformia</taxon>
        <taxon>Curculionidae</taxon>
        <taxon>Scolytinae</taxon>
        <taxon>Dendroctonus</taxon>
    </lineage>
</organism>
<dbReference type="GO" id="GO:0005875">
    <property type="term" value="C:microtubule associated complex"/>
    <property type="evidence" value="ECO:0007669"/>
    <property type="project" value="TreeGrafter"/>
</dbReference>
<feature type="domain" description="Kinesin motor" evidence="9">
    <location>
        <begin position="83"/>
        <end position="446"/>
    </location>
</feature>
<feature type="compositionally biased region" description="Polar residues" evidence="8">
    <location>
        <begin position="1"/>
        <end position="16"/>
    </location>
</feature>
<evidence type="ECO:0000256" key="1">
    <source>
        <dbReference type="ARBA" id="ARBA00004245"/>
    </source>
</evidence>
<dbReference type="SMART" id="SM00129">
    <property type="entry name" value="KISc"/>
    <property type="match status" value="1"/>
</dbReference>
<dbReference type="InterPro" id="IPR027640">
    <property type="entry name" value="Kinesin-like_fam"/>
</dbReference>
<keyword evidence="6" id="KW-0493">Microtubule</keyword>
<reference evidence="11" key="1">
    <citation type="journal article" date="2013" name="Genome Biol.">
        <title>Draft genome of the mountain pine beetle, Dendroctonus ponderosae Hopkins, a major forest pest.</title>
        <authorList>
            <person name="Keeling C.I."/>
            <person name="Yuen M.M."/>
            <person name="Liao N.Y."/>
            <person name="Docking T.R."/>
            <person name="Chan S.K."/>
            <person name="Taylor G.A."/>
            <person name="Palmquist D.L."/>
            <person name="Jackman S.D."/>
            <person name="Nguyen A."/>
            <person name="Li M."/>
            <person name="Henderson H."/>
            <person name="Janes J.K."/>
            <person name="Zhao Y."/>
            <person name="Pandoh P."/>
            <person name="Moore R."/>
            <person name="Sperling F.A."/>
            <person name="Huber D.P."/>
            <person name="Birol I."/>
            <person name="Jones S.J."/>
            <person name="Bohlmann J."/>
        </authorList>
    </citation>
    <scope>NUCLEOTIDE SEQUENCE</scope>
</reference>
<dbReference type="GO" id="GO:0051231">
    <property type="term" value="P:spindle elongation"/>
    <property type="evidence" value="ECO:0007669"/>
    <property type="project" value="TreeGrafter"/>
</dbReference>
<evidence type="ECO:0000256" key="7">
    <source>
        <dbReference type="SAM" id="Coils"/>
    </source>
</evidence>
<dbReference type="GO" id="GO:0003777">
    <property type="term" value="F:microtubule motor activity"/>
    <property type="evidence" value="ECO:0007669"/>
    <property type="project" value="InterPro"/>
</dbReference>
<dbReference type="Pfam" id="PF00225">
    <property type="entry name" value="Kinesin"/>
    <property type="match status" value="1"/>
</dbReference>
<keyword evidence="11" id="KW-1185">Reference proteome</keyword>
<reference evidence="10" key="2">
    <citation type="submission" date="2024-08" db="UniProtKB">
        <authorList>
            <consortium name="EnsemblMetazoa"/>
        </authorList>
    </citation>
    <scope>IDENTIFICATION</scope>
</reference>
<evidence type="ECO:0000256" key="6">
    <source>
        <dbReference type="RuleBase" id="RU000394"/>
    </source>
</evidence>
<keyword evidence="4" id="KW-0206">Cytoskeleton</keyword>
<dbReference type="GO" id="GO:0005524">
    <property type="term" value="F:ATP binding"/>
    <property type="evidence" value="ECO:0007669"/>
    <property type="project" value="UniProtKB-UniRule"/>
</dbReference>
<dbReference type="PROSITE" id="PS00411">
    <property type="entry name" value="KINESIN_MOTOR_1"/>
    <property type="match status" value="1"/>
</dbReference>
<dbReference type="GO" id="GO:0007018">
    <property type="term" value="P:microtubule-based movement"/>
    <property type="evidence" value="ECO:0007669"/>
    <property type="project" value="InterPro"/>
</dbReference>
<evidence type="ECO:0000313" key="10">
    <source>
        <dbReference type="EnsemblMetazoa" id="XP_019763729.1"/>
    </source>
</evidence>
<dbReference type="EnsemblMetazoa" id="XM_019908170.1">
    <property type="protein sequence ID" value="XP_019763729.1"/>
    <property type="gene ID" value="LOC109540034"/>
</dbReference>
<evidence type="ECO:0000313" key="11">
    <source>
        <dbReference type="Proteomes" id="UP000019118"/>
    </source>
</evidence>
<name>A0AAR5PRU2_DENPD</name>
<evidence type="ECO:0000256" key="2">
    <source>
        <dbReference type="ARBA" id="ARBA00022741"/>
    </source>
</evidence>
<comment type="similarity">
    <text evidence="5 6">Belongs to the TRAFAC class myosin-kinesin ATPase superfamily. Kinesin family.</text>
</comment>
<dbReference type="InterPro" id="IPR036961">
    <property type="entry name" value="Kinesin_motor_dom_sf"/>
</dbReference>
<feature type="binding site" evidence="5">
    <location>
        <begin position="190"/>
        <end position="197"/>
    </location>
    <ligand>
        <name>ATP</name>
        <dbReference type="ChEBI" id="CHEBI:30616"/>
    </ligand>
</feature>
<dbReference type="GO" id="GO:0008017">
    <property type="term" value="F:microtubule binding"/>
    <property type="evidence" value="ECO:0007669"/>
    <property type="project" value="InterPro"/>
</dbReference>
<proteinExistence type="inferred from homology"/>
<dbReference type="InterPro" id="IPR019821">
    <property type="entry name" value="Kinesin_motor_CS"/>
</dbReference>
<dbReference type="AlphaFoldDB" id="A0AAR5PRU2"/>
<evidence type="ECO:0000256" key="4">
    <source>
        <dbReference type="ARBA" id="ARBA00023212"/>
    </source>
</evidence>
<dbReference type="Proteomes" id="UP000019118">
    <property type="component" value="Unassembled WGS sequence"/>
</dbReference>
<sequence>MNSKVPISKQRSSPVLTETAAKSPDRTSSSNWSNSSNGSPEPGISRSKLGTRKHESESGSIERLNEDNSFRKITTNYNQNEDNINVVVRVRPLSKKEMQRGDTQIVDFPGNGQIMVGDYWGNVHLLGSPIWFQVDHCARTGSDSHKPKRFSYNVVFEPGATQEDVLQFSGMKRLISMAIEGFRCTCFCYGQTGSGKTHTLTGPPGLIGTRTVPYSENHGLIFRSFQYLFQQIQLQSDTHFVLKASYLEIYNEKVIDLLNSGSLRKPLAVRWSKKACGFFVENLFTVDCEELDDLIAVLEEGLRNRSIGRHNMNDYSSRSHTILTVHISSELPAENGVFISRTGKINFVDLAGSEMTKKTQSQGKMLEEANNINKSLMVLGYCIATLSDPKKRSSHIPYRDSKLTKLLADSLAGNGATLMIACISPAKSNACETVNTLRYAARAKEIRTKPVVLMDPREALILSLKREIDVLQNENKHLRSALHIYSSSTPNSGEQSPLKTPPHVDFADLGNLEWNELTELVRLYVKENAELRKKNNEFFTAREQLQRDHELVCRENERLSKKLEELKEKKSD</sequence>
<accession>A0AAR5PRU2</accession>
<dbReference type="InterPro" id="IPR027417">
    <property type="entry name" value="P-loop_NTPase"/>
</dbReference>
<feature type="coiled-coil region" evidence="7">
    <location>
        <begin position="517"/>
        <end position="569"/>
    </location>
</feature>
<comment type="subcellular location">
    <subcellularLocation>
        <location evidence="1">Cytoplasm</location>
        <location evidence="1">Cytoskeleton</location>
    </subcellularLocation>
</comment>
<dbReference type="PANTHER" id="PTHR47969:SF33">
    <property type="entry name" value="KINESIN-LIKE PROTEIN"/>
    <property type="match status" value="1"/>
</dbReference>
<keyword evidence="3 5" id="KW-0067">ATP-binding</keyword>
<keyword evidence="2 5" id="KW-0547">Nucleotide-binding</keyword>
<feature type="compositionally biased region" description="Low complexity" evidence="8">
    <location>
        <begin position="28"/>
        <end position="39"/>
    </location>
</feature>
<dbReference type="GO" id="GO:0007052">
    <property type="term" value="P:mitotic spindle organization"/>
    <property type="evidence" value="ECO:0007669"/>
    <property type="project" value="TreeGrafter"/>
</dbReference>
<dbReference type="PANTHER" id="PTHR47969">
    <property type="entry name" value="CHROMOSOME-ASSOCIATED KINESIN KIF4A-RELATED"/>
    <property type="match status" value="1"/>
</dbReference>
<keyword evidence="5 6" id="KW-0505">Motor protein</keyword>
<evidence type="ECO:0000256" key="8">
    <source>
        <dbReference type="SAM" id="MobiDB-lite"/>
    </source>
</evidence>
<gene>
    <name evidence="10" type="primary">109540034</name>
</gene>
<protein>
    <recommendedName>
        <fullName evidence="6">Kinesin-like protein</fullName>
    </recommendedName>
</protein>